<accession>A0A1D6KKI1</accession>
<dbReference type="AlphaFoldDB" id="A0A1D6KKI1"/>
<protein>
    <recommendedName>
        <fullName evidence="13">O-fucosyltransferase family protein</fullName>
    </recommendedName>
</protein>
<keyword evidence="4 14" id="KW-0328">Glycosyltransferase</keyword>
<dbReference type="PANTHER" id="PTHR31741">
    <property type="entry name" value="OS02G0726500 PROTEIN-RELATED"/>
    <property type="match status" value="1"/>
</dbReference>
<comment type="subcellular location">
    <subcellularLocation>
        <location evidence="1">Membrane</location>
        <topology evidence="1">Single-pass type II membrane protein</topology>
    </subcellularLocation>
</comment>
<evidence type="ECO:0000256" key="2">
    <source>
        <dbReference type="ARBA" id="ARBA00004881"/>
    </source>
</evidence>
<proteinExistence type="inferred from homology"/>
<name>A0A1D6KKI1_MAIZE</name>
<dbReference type="GO" id="GO:0006004">
    <property type="term" value="P:fucose metabolic process"/>
    <property type="evidence" value="ECO:0007669"/>
    <property type="project" value="UniProtKB-KW"/>
</dbReference>
<dbReference type="GO" id="GO:0016757">
    <property type="term" value="F:glycosyltransferase activity"/>
    <property type="evidence" value="ECO:0007669"/>
    <property type="project" value="UniProtKB-KW"/>
</dbReference>
<keyword evidence="10" id="KW-0325">Glycoprotein</keyword>
<keyword evidence="6" id="KW-0812">Transmembrane</keyword>
<dbReference type="PANTHER" id="PTHR31741:SF2">
    <property type="entry name" value="O-FUCOSYLTRANSFERASE 13"/>
    <property type="match status" value="1"/>
</dbReference>
<comment type="similarity">
    <text evidence="3">Belongs to the glycosyltransferase GT106 family.</text>
</comment>
<sequence>MTPAAAWCAQHRLRFLLPSLFLAPVLFFLLSPPSSPPFVSLPASGELPPLSSRLIWAQRWLVEWRPCGWWTAPLQAPSRRNGYIRIDCYGGLNQLRRDLCDGIGVARLLNATMVYPSLSGFADVFDVDYFIEQTRGYVEVVKDLPAEIASREPFKVDCSKRKGHFDYVETVLPALLEHQYISLTPAMNQRRIGSAPYLIDP</sequence>
<comment type="pathway">
    <text evidence="2">Glycan metabolism.</text>
</comment>
<evidence type="ECO:0000256" key="9">
    <source>
        <dbReference type="ARBA" id="ARBA00023136"/>
    </source>
</evidence>
<evidence type="ECO:0000256" key="4">
    <source>
        <dbReference type="ARBA" id="ARBA00022676"/>
    </source>
</evidence>
<keyword evidence="8" id="KW-1133">Transmembrane helix</keyword>
<evidence type="ECO:0000256" key="10">
    <source>
        <dbReference type="ARBA" id="ARBA00023180"/>
    </source>
</evidence>
<keyword evidence="11" id="KW-0294">Fucose metabolism</keyword>
<keyword evidence="9" id="KW-0472">Membrane</keyword>
<evidence type="ECO:0000256" key="3">
    <source>
        <dbReference type="ARBA" id="ARBA00007737"/>
    </source>
</evidence>
<keyword evidence="12" id="KW-0119">Carbohydrate metabolism</keyword>
<gene>
    <name evidence="14" type="ORF">ZEAMMB73_Zm00001d031672</name>
</gene>
<evidence type="ECO:0000256" key="7">
    <source>
        <dbReference type="ARBA" id="ARBA00022968"/>
    </source>
</evidence>
<evidence type="ECO:0000256" key="8">
    <source>
        <dbReference type="ARBA" id="ARBA00022989"/>
    </source>
</evidence>
<evidence type="ECO:0000313" key="14">
    <source>
        <dbReference type="EMBL" id="ONM03426.1"/>
    </source>
</evidence>
<evidence type="ECO:0000256" key="1">
    <source>
        <dbReference type="ARBA" id="ARBA00004606"/>
    </source>
</evidence>
<dbReference type="ExpressionAtlas" id="A0A1D6KKI1">
    <property type="expression patterns" value="baseline and differential"/>
</dbReference>
<dbReference type="InterPro" id="IPR019378">
    <property type="entry name" value="GDP-Fuc_O-FucTrfase"/>
</dbReference>
<dbReference type="GO" id="GO:0016020">
    <property type="term" value="C:membrane"/>
    <property type="evidence" value="ECO:0007669"/>
    <property type="project" value="UniProtKB-SubCell"/>
</dbReference>
<keyword evidence="7" id="KW-0735">Signal-anchor</keyword>
<reference evidence="14" key="1">
    <citation type="submission" date="2015-12" db="EMBL/GenBank/DDBJ databases">
        <title>Update maize B73 reference genome by single molecule sequencing technologies.</title>
        <authorList>
            <consortium name="Maize Genome Sequencing Project"/>
            <person name="Ware D."/>
        </authorList>
    </citation>
    <scope>NUCLEOTIDE SEQUENCE [LARGE SCALE GENOMIC DNA]</scope>
    <source>
        <tissue evidence="14">Seedling</tissue>
    </source>
</reference>
<evidence type="ECO:0000256" key="11">
    <source>
        <dbReference type="ARBA" id="ARBA00023253"/>
    </source>
</evidence>
<dbReference type="InParanoid" id="A0A1D6KKI1"/>
<evidence type="ECO:0000256" key="12">
    <source>
        <dbReference type="ARBA" id="ARBA00023277"/>
    </source>
</evidence>
<evidence type="ECO:0000256" key="6">
    <source>
        <dbReference type="ARBA" id="ARBA00022692"/>
    </source>
</evidence>
<evidence type="ECO:0000256" key="5">
    <source>
        <dbReference type="ARBA" id="ARBA00022679"/>
    </source>
</evidence>
<dbReference type="OMA" id="AMNQRRI"/>
<dbReference type="Pfam" id="PF10250">
    <property type="entry name" value="O-FucT"/>
    <property type="match status" value="1"/>
</dbReference>
<keyword evidence="5 14" id="KW-0808">Transferase</keyword>
<dbReference type="EMBL" id="CM007647">
    <property type="protein sequence ID" value="ONM03426.1"/>
    <property type="molecule type" value="Genomic_DNA"/>
</dbReference>
<evidence type="ECO:0000256" key="13">
    <source>
        <dbReference type="ARBA" id="ARBA00030350"/>
    </source>
</evidence>
<organism evidence="14">
    <name type="scientific">Zea mays</name>
    <name type="common">Maize</name>
    <dbReference type="NCBI Taxonomy" id="4577"/>
    <lineage>
        <taxon>Eukaryota</taxon>
        <taxon>Viridiplantae</taxon>
        <taxon>Streptophyta</taxon>
        <taxon>Embryophyta</taxon>
        <taxon>Tracheophyta</taxon>
        <taxon>Spermatophyta</taxon>
        <taxon>Magnoliopsida</taxon>
        <taxon>Liliopsida</taxon>
        <taxon>Poales</taxon>
        <taxon>Poaceae</taxon>
        <taxon>PACMAD clade</taxon>
        <taxon>Panicoideae</taxon>
        <taxon>Andropogonodae</taxon>
        <taxon>Andropogoneae</taxon>
        <taxon>Tripsacinae</taxon>
        <taxon>Zea</taxon>
    </lineage>
</organism>